<accession>A0A368VM60</accession>
<dbReference type="SUPFAM" id="SSF47781">
    <property type="entry name" value="RuvA domain 2-like"/>
    <property type="match status" value="1"/>
</dbReference>
<evidence type="ECO:0000256" key="7">
    <source>
        <dbReference type="RuleBase" id="RU003797"/>
    </source>
</evidence>
<evidence type="ECO:0000259" key="8">
    <source>
        <dbReference type="PROSITE" id="PS50249"/>
    </source>
</evidence>
<evidence type="ECO:0000256" key="6">
    <source>
        <dbReference type="ARBA" id="ARBA00023049"/>
    </source>
</evidence>
<feature type="domain" description="MPN" evidence="8">
    <location>
        <begin position="107"/>
        <end position="229"/>
    </location>
</feature>
<dbReference type="Pfam" id="PF20582">
    <property type="entry name" value="UPF0758_N"/>
    <property type="match status" value="1"/>
</dbReference>
<dbReference type="GO" id="GO:0006508">
    <property type="term" value="P:proteolysis"/>
    <property type="evidence" value="ECO:0007669"/>
    <property type="project" value="UniProtKB-KW"/>
</dbReference>
<dbReference type="InterPro" id="IPR025657">
    <property type="entry name" value="RadC_JAB"/>
</dbReference>
<sequence length="229" mass="25654">MEPQYMILRDVPHEERPRERMMRYGAEALSHTELLAILLRTGTQRQSAVHLAGAILKQCGNLRNLMDMSMEELTAIRGIGPAKAIQLRAGIELGRRITRSRLGEAVTVRKPQDAADYVMEELRYLKKEHFVCLFLNTKNHIIARETLSVGTLNASLVHPREVFRAAIQRSSASIICVHNHPSGDPTPSPEDISLTKRLSEAGQLVGIEVLDHLVIGDGRFISLKEQGYM</sequence>
<dbReference type="GO" id="GO:0046872">
    <property type="term" value="F:metal ion binding"/>
    <property type="evidence" value="ECO:0007669"/>
    <property type="project" value="UniProtKB-KW"/>
</dbReference>
<evidence type="ECO:0000256" key="3">
    <source>
        <dbReference type="ARBA" id="ARBA00022723"/>
    </source>
</evidence>
<dbReference type="InterPro" id="IPR020891">
    <property type="entry name" value="UPF0758_CS"/>
</dbReference>
<dbReference type="SUPFAM" id="SSF102712">
    <property type="entry name" value="JAB1/MPN domain"/>
    <property type="match status" value="1"/>
</dbReference>
<evidence type="ECO:0000313" key="9">
    <source>
        <dbReference type="EMBL" id="RCW42618.1"/>
    </source>
</evidence>
<proteinExistence type="inferred from homology"/>
<dbReference type="CDD" id="cd08071">
    <property type="entry name" value="MPN_DUF2466"/>
    <property type="match status" value="1"/>
</dbReference>
<reference evidence="9 10" key="1">
    <citation type="submission" date="2018-07" db="EMBL/GenBank/DDBJ databases">
        <title>Genomic Encyclopedia of Type Strains, Phase III (KMG-III): the genomes of soil and plant-associated and newly described type strains.</title>
        <authorList>
            <person name="Whitman W."/>
        </authorList>
    </citation>
    <scope>NUCLEOTIDE SEQUENCE [LARGE SCALE GENOMIC DNA]</scope>
    <source>
        <strain evidence="9 10">CECT 7506</strain>
    </source>
</reference>
<dbReference type="PROSITE" id="PS50249">
    <property type="entry name" value="MPN"/>
    <property type="match status" value="1"/>
</dbReference>
<protein>
    <submittedName>
        <fullName evidence="9">DNA replication and repair protein RadC</fullName>
    </submittedName>
</protein>
<dbReference type="Pfam" id="PF04002">
    <property type="entry name" value="RadC"/>
    <property type="match status" value="1"/>
</dbReference>
<keyword evidence="10" id="KW-1185">Reference proteome</keyword>
<dbReference type="Gene3D" id="1.10.150.20">
    <property type="entry name" value="5' to 3' exonuclease, C-terminal subdomain"/>
    <property type="match status" value="1"/>
</dbReference>
<evidence type="ECO:0000256" key="1">
    <source>
        <dbReference type="ARBA" id="ARBA00010243"/>
    </source>
</evidence>
<dbReference type="InterPro" id="IPR037518">
    <property type="entry name" value="MPN"/>
</dbReference>
<dbReference type="OrthoDB" id="9804482at2"/>
<keyword evidence="4" id="KW-0378">Hydrolase</keyword>
<keyword evidence="5" id="KW-0862">Zinc</keyword>
<name>A0A368VM60_9BACL</name>
<dbReference type="NCBIfam" id="NF000642">
    <property type="entry name" value="PRK00024.1"/>
    <property type="match status" value="1"/>
</dbReference>
<evidence type="ECO:0000256" key="2">
    <source>
        <dbReference type="ARBA" id="ARBA00022670"/>
    </source>
</evidence>
<dbReference type="InterPro" id="IPR010994">
    <property type="entry name" value="RuvA_2-like"/>
</dbReference>
<evidence type="ECO:0000256" key="5">
    <source>
        <dbReference type="ARBA" id="ARBA00022833"/>
    </source>
</evidence>
<dbReference type="PANTHER" id="PTHR30471">
    <property type="entry name" value="DNA REPAIR PROTEIN RADC"/>
    <property type="match status" value="1"/>
</dbReference>
<dbReference type="PROSITE" id="PS01302">
    <property type="entry name" value="UPF0758"/>
    <property type="match status" value="1"/>
</dbReference>
<keyword evidence="6" id="KW-0482">Metalloprotease</keyword>
<dbReference type="GO" id="GO:0008237">
    <property type="term" value="F:metallopeptidase activity"/>
    <property type="evidence" value="ECO:0007669"/>
    <property type="project" value="UniProtKB-KW"/>
</dbReference>
<dbReference type="PANTHER" id="PTHR30471:SF3">
    <property type="entry name" value="UPF0758 PROTEIN YEES-RELATED"/>
    <property type="match status" value="1"/>
</dbReference>
<comment type="similarity">
    <text evidence="1 7">Belongs to the UPF0758 family.</text>
</comment>
<dbReference type="AlphaFoldDB" id="A0A368VM60"/>
<organism evidence="9 10">
    <name type="scientific">Paenibacillus prosopidis</name>
    <dbReference type="NCBI Taxonomy" id="630520"/>
    <lineage>
        <taxon>Bacteria</taxon>
        <taxon>Bacillati</taxon>
        <taxon>Bacillota</taxon>
        <taxon>Bacilli</taxon>
        <taxon>Bacillales</taxon>
        <taxon>Paenibacillaceae</taxon>
        <taxon>Paenibacillus</taxon>
    </lineage>
</organism>
<dbReference type="InterPro" id="IPR046778">
    <property type="entry name" value="UPF0758_N"/>
</dbReference>
<evidence type="ECO:0000313" key="10">
    <source>
        <dbReference type="Proteomes" id="UP000252415"/>
    </source>
</evidence>
<dbReference type="InterPro" id="IPR001405">
    <property type="entry name" value="UPF0758"/>
</dbReference>
<dbReference type="Gene3D" id="3.40.140.10">
    <property type="entry name" value="Cytidine Deaminase, domain 2"/>
    <property type="match status" value="1"/>
</dbReference>
<dbReference type="Proteomes" id="UP000252415">
    <property type="component" value="Unassembled WGS sequence"/>
</dbReference>
<dbReference type="NCBIfam" id="TIGR00608">
    <property type="entry name" value="radc"/>
    <property type="match status" value="1"/>
</dbReference>
<evidence type="ECO:0000256" key="4">
    <source>
        <dbReference type="ARBA" id="ARBA00022801"/>
    </source>
</evidence>
<comment type="caution">
    <text evidence="9">The sequence shown here is derived from an EMBL/GenBank/DDBJ whole genome shotgun (WGS) entry which is preliminary data.</text>
</comment>
<dbReference type="RefSeq" id="WP_114382334.1">
    <property type="nucleotide sequence ID" value="NZ_QPJD01000015.1"/>
</dbReference>
<keyword evidence="3" id="KW-0479">Metal-binding</keyword>
<dbReference type="EMBL" id="QPJD01000015">
    <property type="protein sequence ID" value="RCW42618.1"/>
    <property type="molecule type" value="Genomic_DNA"/>
</dbReference>
<keyword evidence="2" id="KW-0645">Protease</keyword>
<gene>
    <name evidence="9" type="ORF">DFP97_11549</name>
</gene>